<dbReference type="NCBIfam" id="TIGR02544">
    <property type="entry name" value="III_secr_YscJ"/>
    <property type="match status" value="1"/>
</dbReference>
<dbReference type="PANTHER" id="PTHR30046">
    <property type="entry name" value="FLAGELLAR M-RING PROTEIN"/>
    <property type="match status" value="1"/>
</dbReference>
<gene>
    <name evidence="10" type="primary">rhcJ</name>
    <name evidence="10" type="ORF">GCM10009038_06800</name>
</gene>
<evidence type="ECO:0000256" key="7">
    <source>
        <dbReference type="ARBA" id="ARBA00023288"/>
    </source>
</evidence>
<organism evidence="10 11">
    <name type="scientific">Salinicola rhizosphaerae</name>
    <dbReference type="NCBI Taxonomy" id="1443141"/>
    <lineage>
        <taxon>Bacteria</taxon>
        <taxon>Pseudomonadati</taxon>
        <taxon>Pseudomonadota</taxon>
        <taxon>Gammaproteobacteria</taxon>
        <taxon>Oceanospirillales</taxon>
        <taxon>Halomonadaceae</taxon>
        <taxon>Salinicola</taxon>
    </lineage>
</organism>
<dbReference type="InterPro" id="IPR043427">
    <property type="entry name" value="YscJ/FliF"/>
</dbReference>
<feature type="domain" description="Flagellar M-ring N-terminal" evidence="9">
    <location>
        <begin position="53"/>
        <end position="216"/>
    </location>
</feature>
<dbReference type="InterPro" id="IPR045851">
    <property type="entry name" value="AMP-bd_C_sf"/>
</dbReference>
<feature type="transmembrane region" description="Helical" evidence="8">
    <location>
        <begin position="250"/>
        <end position="273"/>
    </location>
</feature>
<evidence type="ECO:0000256" key="5">
    <source>
        <dbReference type="ARBA" id="ARBA00023139"/>
    </source>
</evidence>
<evidence type="ECO:0000256" key="1">
    <source>
        <dbReference type="ARBA" id="ARBA00004459"/>
    </source>
</evidence>
<evidence type="ECO:0000256" key="6">
    <source>
        <dbReference type="ARBA" id="ARBA00023237"/>
    </source>
</evidence>
<evidence type="ECO:0000256" key="2">
    <source>
        <dbReference type="ARBA" id="ARBA00009509"/>
    </source>
</evidence>
<evidence type="ECO:0000256" key="3">
    <source>
        <dbReference type="ARBA" id="ARBA00022729"/>
    </source>
</evidence>
<comment type="caution">
    <text evidence="10">The sequence shown here is derived from an EMBL/GenBank/DDBJ whole genome shotgun (WGS) entry which is preliminary data.</text>
</comment>
<dbReference type="Pfam" id="PF01514">
    <property type="entry name" value="YscJ_FliF"/>
    <property type="match status" value="1"/>
</dbReference>
<dbReference type="RefSeq" id="WP_229808903.1">
    <property type="nucleotide sequence ID" value="NZ_BMZI01000002.1"/>
</dbReference>
<evidence type="ECO:0000259" key="9">
    <source>
        <dbReference type="Pfam" id="PF01514"/>
    </source>
</evidence>
<sequence>MRFDPAFEAFATHGQPANTSRTRRLSNGLDPRRLLHWALMAVMALMLQACDTDLYTHLDEREANVIVATLSRNGIAAQRHAEDEGQMTVTVDESRFADAVDILDRAGLPERKFANLGDVFKGNGLVSSPVQERAQMIYALSQELSHTVSQIDGVLSARVHVVLPDNDLLEQNSTPSSASVFVRYMPSLDIDPLIPQIKTLVANGIAGLSYDNVSVVPVASKIPEETRSATQPMMDTFLGIAMPAASVSRIGWIVGVLVIAVIALAAALAWLLWRGQSRRPYTLSASDSSSTDPASHS</sequence>
<keyword evidence="11" id="KW-1185">Reference proteome</keyword>
<protein>
    <recommendedName>
        <fullName evidence="8">Lipoprotein</fullName>
    </recommendedName>
</protein>
<keyword evidence="8" id="KW-0812">Transmembrane</keyword>
<evidence type="ECO:0000313" key="10">
    <source>
        <dbReference type="EMBL" id="GHB11847.1"/>
    </source>
</evidence>
<keyword evidence="7 8" id="KW-0449">Lipoprotein</keyword>
<dbReference type="Gene3D" id="3.30.70.1530">
    <property type="entry name" value="Hypothetical protein rpa1041"/>
    <property type="match status" value="1"/>
</dbReference>
<comment type="similarity">
    <text evidence="2 8">Belongs to the YscJ lipoprotein family.</text>
</comment>
<evidence type="ECO:0000256" key="8">
    <source>
        <dbReference type="RuleBase" id="RU364102"/>
    </source>
</evidence>
<evidence type="ECO:0000313" key="11">
    <source>
        <dbReference type="Proteomes" id="UP000646745"/>
    </source>
</evidence>
<accession>A0ABQ3DR93</accession>
<dbReference type="InterPro" id="IPR006182">
    <property type="entry name" value="FliF_N_dom"/>
</dbReference>
<dbReference type="PANTHER" id="PTHR30046:SF2">
    <property type="entry name" value="YOP PROTEINS TRANSLOCATION LIPOPROTEIN J"/>
    <property type="match status" value="1"/>
</dbReference>
<keyword evidence="6 8" id="KW-0998">Cell outer membrane</keyword>
<dbReference type="Proteomes" id="UP000646745">
    <property type="component" value="Unassembled WGS sequence"/>
</dbReference>
<dbReference type="PRINTS" id="PR01338">
    <property type="entry name" value="TYPE3OMKPROT"/>
</dbReference>
<name>A0ABQ3DR93_9GAMM</name>
<comment type="subcellular location">
    <subcellularLocation>
        <location evidence="1">Cell outer membrane</location>
        <topology evidence="1">Lipid-anchor</topology>
    </subcellularLocation>
</comment>
<evidence type="ECO:0000256" key="4">
    <source>
        <dbReference type="ARBA" id="ARBA00023136"/>
    </source>
</evidence>
<keyword evidence="8" id="KW-1133">Transmembrane helix</keyword>
<dbReference type="InterPro" id="IPR003282">
    <property type="entry name" value="T3SS_SctJ"/>
</dbReference>
<keyword evidence="3 8" id="KW-0732">Signal</keyword>
<keyword evidence="5 8" id="KW-0564">Palmitate</keyword>
<dbReference type="EMBL" id="BMZI01000002">
    <property type="protein sequence ID" value="GHB11847.1"/>
    <property type="molecule type" value="Genomic_DNA"/>
</dbReference>
<reference evidence="11" key="1">
    <citation type="journal article" date="2019" name="Int. J. Syst. Evol. Microbiol.">
        <title>The Global Catalogue of Microorganisms (GCM) 10K type strain sequencing project: providing services to taxonomists for standard genome sequencing and annotation.</title>
        <authorList>
            <consortium name="The Broad Institute Genomics Platform"/>
            <consortium name="The Broad Institute Genome Sequencing Center for Infectious Disease"/>
            <person name="Wu L."/>
            <person name="Ma J."/>
        </authorList>
    </citation>
    <scope>NUCLEOTIDE SEQUENCE [LARGE SCALE GENOMIC DNA]</scope>
    <source>
        <strain evidence="11">KCTC 32998</strain>
    </source>
</reference>
<proteinExistence type="inferred from homology"/>
<keyword evidence="4 8" id="KW-0472">Membrane</keyword>
<dbReference type="Gene3D" id="3.30.300.30">
    <property type="match status" value="1"/>
</dbReference>